<dbReference type="Pfam" id="PF13556">
    <property type="entry name" value="HTH_30"/>
    <property type="match status" value="1"/>
</dbReference>
<dbReference type="Proteomes" id="UP001597182">
    <property type="component" value="Unassembled WGS sequence"/>
</dbReference>
<keyword evidence="3" id="KW-1185">Reference proteome</keyword>
<dbReference type="RefSeq" id="WP_339126370.1">
    <property type="nucleotide sequence ID" value="NZ_BAABKS010000006.1"/>
</dbReference>
<accession>A0ABW3VU55</accession>
<sequence length="325" mass="34154">MQNLSRRLAALDTSAGAALDVIAYFDRLAQSRAGLEQVVRGAAVLSGVPARLDDPARRIAIRVDAAGVRTTPDGPPDPRWPSVAVCGAVLRLETDRPTGQLDGMVLERAAITVDLVIARVRGGVPARRPDCAVVELAVDPAAEPQERERALRELGLAATDGARVVALADGDVMVDRGTRTVPGEGRRGVGPTVPAAELPRSAHEARVALRFTADGTAADPGPRVVHADDLGALVLLVAAVDAGAPPTADLSALLEAVQEVPHLLRTSTALVASASVRAAAAELYVHHSTLQDRLDQAERVLGWSVRTTTGRARLQLVLAERLLRR</sequence>
<protein>
    <submittedName>
        <fullName evidence="2">Helix-turn-helix domain-containing protein</fullName>
    </submittedName>
</protein>
<gene>
    <name evidence="2" type="ORF">ACFQ34_32575</name>
</gene>
<evidence type="ECO:0000313" key="2">
    <source>
        <dbReference type="EMBL" id="MFD1238043.1"/>
    </source>
</evidence>
<feature type="domain" description="PucR C-terminal helix-turn-helix" evidence="1">
    <location>
        <begin position="268"/>
        <end position="318"/>
    </location>
</feature>
<name>A0ABW3VU55_9PSEU</name>
<evidence type="ECO:0000313" key="3">
    <source>
        <dbReference type="Proteomes" id="UP001597182"/>
    </source>
</evidence>
<proteinExistence type="predicted"/>
<dbReference type="PANTHER" id="PTHR33744:SF1">
    <property type="entry name" value="DNA-BINDING TRANSCRIPTIONAL ACTIVATOR ADER"/>
    <property type="match status" value="1"/>
</dbReference>
<reference evidence="3" key="1">
    <citation type="journal article" date="2019" name="Int. J. Syst. Evol. Microbiol.">
        <title>The Global Catalogue of Microorganisms (GCM) 10K type strain sequencing project: providing services to taxonomists for standard genome sequencing and annotation.</title>
        <authorList>
            <consortium name="The Broad Institute Genomics Platform"/>
            <consortium name="The Broad Institute Genome Sequencing Center for Infectious Disease"/>
            <person name="Wu L."/>
            <person name="Ma J."/>
        </authorList>
    </citation>
    <scope>NUCLEOTIDE SEQUENCE [LARGE SCALE GENOMIC DNA]</scope>
    <source>
        <strain evidence="3">CCUG 49018</strain>
    </source>
</reference>
<dbReference type="InterPro" id="IPR051448">
    <property type="entry name" value="CdaR-like_regulators"/>
</dbReference>
<evidence type="ECO:0000259" key="1">
    <source>
        <dbReference type="Pfam" id="PF13556"/>
    </source>
</evidence>
<dbReference type="PANTHER" id="PTHR33744">
    <property type="entry name" value="CARBOHYDRATE DIACID REGULATOR"/>
    <property type="match status" value="1"/>
</dbReference>
<comment type="caution">
    <text evidence="2">The sequence shown here is derived from an EMBL/GenBank/DDBJ whole genome shotgun (WGS) entry which is preliminary data.</text>
</comment>
<dbReference type="InterPro" id="IPR042070">
    <property type="entry name" value="PucR_C-HTH_sf"/>
</dbReference>
<dbReference type="InterPro" id="IPR025736">
    <property type="entry name" value="PucR_C-HTH_dom"/>
</dbReference>
<organism evidence="2 3">
    <name type="scientific">Pseudonocardia benzenivorans</name>
    <dbReference type="NCBI Taxonomy" id="228005"/>
    <lineage>
        <taxon>Bacteria</taxon>
        <taxon>Bacillati</taxon>
        <taxon>Actinomycetota</taxon>
        <taxon>Actinomycetes</taxon>
        <taxon>Pseudonocardiales</taxon>
        <taxon>Pseudonocardiaceae</taxon>
        <taxon>Pseudonocardia</taxon>
    </lineage>
</organism>
<dbReference type="EMBL" id="JBHTMB010000328">
    <property type="protein sequence ID" value="MFD1238043.1"/>
    <property type="molecule type" value="Genomic_DNA"/>
</dbReference>
<dbReference type="Gene3D" id="1.10.10.2840">
    <property type="entry name" value="PucR C-terminal helix-turn-helix domain"/>
    <property type="match status" value="1"/>
</dbReference>